<dbReference type="EMBL" id="DF967973">
    <property type="protein sequence ID" value="GAP16154.1"/>
    <property type="molecule type" value="Genomic_DNA"/>
</dbReference>
<keyword evidence="1 2" id="KW-0479">Metal-binding</keyword>
<feature type="binding site" evidence="2">
    <location>
        <position position="294"/>
    </location>
    <ligand>
        <name>Zn(2+)</name>
        <dbReference type="ChEBI" id="CHEBI:29105"/>
        <note>catalytic</note>
    </ligand>
</feature>
<feature type="active site" description="Proton donor/acceptor" evidence="3">
    <location>
        <position position="265"/>
    </location>
</feature>
<dbReference type="Gene3D" id="1.10.1370.30">
    <property type="match status" value="1"/>
</dbReference>
<dbReference type="GO" id="GO:0004181">
    <property type="term" value="F:metallocarboxypeptidase activity"/>
    <property type="evidence" value="ECO:0007669"/>
    <property type="project" value="UniProtKB-UniRule"/>
</dbReference>
<dbReference type="AlphaFoldDB" id="A0A0K8MY26"/>
<evidence type="ECO:0000256" key="3">
    <source>
        <dbReference type="PIRSR" id="PIRSR006615-2"/>
    </source>
</evidence>
<dbReference type="PANTHER" id="PTHR34217:SF1">
    <property type="entry name" value="CARBOXYPEPTIDASE 1"/>
    <property type="match status" value="1"/>
</dbReference>
<dbReference type="CDD" id="cd06460">
    <property type="entry name" value="M32_Taq"/>
    <property type="match status" value="1"/>
</dbReference>
<evidence type="ECO:0000313" key="4">
    <source>
        <dbReference type="EMBL" id="GAP16154.1"/>
    </source>
</evidence>
<protein>
    <recommendedName>
        <fullName evidence="1">Metal-dependent carboxypeptidase</fullName>
        <ecNumber evidence="1">3.4.17.19</ecNumber>
    </recommendedName>
</protein>
<reference evidence="4" key="1">
    <citation type="submission" date="2015-07" db="EMBL/GenBank/DDBJ databases">
        <title>Draft Genome Sequences of Anaerolinea thermolimosa IMO-1, Bellilinea caldifistulae GOMI-1, Leptolinea tardivitalis YMTK-2, Levilinea saccharolytica KIBI-1,Longilinea arvoryzae KOME-1, Previously Described as Members of the Anaerolineaceae (Chloroflexi).</title>
        <authorList>
            <person name="Sekiguchi Y."/>
            <person name="Ohashi A."/>
            <person name="Matsuura N."/>
            <person name="Tourlousse M.D."/>
        </authorList>
    </citation>
    <scope>NUCLEOTIDE SEQUENCE [LARGE SCALE GENOMIC DNA]</scope>
    <source>
        <strain evidence="4">KOME-1</strain>
    </source>
</reference>
<comment type="cofactor">
    <cofactor evidence="2">
        <name>Zn(2+)</name>
        <dbReference type="ChEBI" id="CHEBI:29105"/>
    </cofactor>
    <text evidence="2">Binds 1 zinc ion per subunit.</text>
</comment>
<dbReference type="InterPro" id="IPR001333">
    <property type="entry name" value="Peptidase_M32_Taq"/>
</dbReference>
<dbReference type="Pfam" id="PF02074">
    <property type="entry name" value="Peptidase_M32"/>
    <property type="match status" value="1"/>
</dbReference>
<evidence type="ECO:0000256" key="1">
    <source>
        <dbReference type="PIRNR" id="PIRNR006615"/>
    </source>
</evidence>
<name>A0A0K8MY26_9CHLR</name>
<evidence type="ECO:0000313" key="5">
    <source>
        <dbReference type="Proteomes" id="UP000055060"/>
    </source>
</evidence>
<feature type="binding site" evidence="2">
    <location>
        <position position="264"/>
    </location>
    <ligand>
        <name>Zn(2+)</name>
        <dbReference type="ChEBI" id="CHEBI:29105"/>
        <note>catalytic</note>
    </ligand>
</feature>
<dbReference type="PRINTS" id="PR00998">
    <property type="entry name" value="CRBOXYPTASET"/>
</dbReference>
<gene>
    <name evidence="4" type="ORF">LARV_03950</name>
</gene>
<dbReference type="GO" id="GO:0046872">
    <property type="term" value="F:metal ion binding"/>
    <property type="evidence" value="ECO:0007669"/>
    <property type="project" value="UniProtKB-KW"/>
</dbReference>
<comment type="function">
    <text evidence="1">Broad specificity carboxypetidase that releases amino acids sequentially from the C-terminus, including neutral, aromatic, polar and basic residues.</text>
</comment>
<sequence length="501" mass="56522">MNPQLDELKSRLREISALQNAAALLNWDQLTIMPPGGAEANGYQQSVLARIATEKSIDPALGKLIGDLLPYAETLPADSDDACLIRMAKYDFDKMIHVPPEFVGRAYEQIARTYQVWTEARPENNYAKVMPELEKNLELSRELASYYPNVEHVADPLIEDSDPGMKAAELQRLFAELRAELVPIVKAITSQPLADDACLKQHFPADQQLALGKRAAAAIGYDFNRGRMDLSPHPFTTRFSIGDVRITTRINENDLGESLFSVIHESGHALYEQGVNPALEGLPLARGASSGVHESQSRTWENIVGRSLPFWMHFYPELKANFPGKFDTVSLETFYRAINKVEPSLVRTESDEVTYNLHIMIRFDLELAMLEGKLALRDLPEAWNERYRSDLGITPPDDRMGCMQDVHWFGGFVGGGFQGYTLGNIMSAQFMESALKIHPEIPEEIAAGRFDVLRGWLTEKIYSQGRKFFPTELVRRVTGKDLEIAPYMRYLKNKYGALYEL</sequence>
<dbReference type="RefSeq" id="WP_075075527.1">
    <property type="nucleotide sequence ID" value="NZ_DF967973.1"/>
</dbReference>
<keyword evidence="5" id="KW-1185">Reference proteome</keyword>
<comment type="catalytic activity">
    <reaction evidence="1">
        <text>Release of a C-terminal amino acid with broad specificity, except for -Pro.</text>
        <dbReference type="EC" id="3.4.17.19"/>
    </reaction>
</comment>
<dbReference type="PIRSF" id="PIRSF006615">
    <property type="entry name" value="Zn_crbxpep_Taq"/>
    <property type="match status" value="1"/>
</dbReference>
<evidence type="ECO:0000256" key="2">
    <source>
        <dbReference type="PIRSR" id="PIRSR006615-1"/>
    </source>
</evidence>
<dbReference type="Proteomes" id="UP000055060">
    <property type="component" value="Unassembled WGS sequence"/>
</dbReference>
<dbReference type="OrthoDB" id="9772308at2"/>
<proteinExistence type="inferred from homology"/>
<dbReference type="EC" id="3.4.17.19" evidence="1"/>
<dbReference type="PANTHER" id="PTHR34217">
    <property type="entry name" value="METAL-DEPENDENT CARBOXYPEPTIDASE"/>
    <property type="match status" value="1"/>
</dbReference>
<dbReference type="GO" id="GO:0006508">
    <property type="term" value="P:proteolysis"/>
    <property type="evidence" value="ECO:0007669"/>
    <property type="project" value="UniProtKB-UniRule"/>
</dbReference>
<keyword evidence="1" id="KW-0378">Hydrolase</keyword>
<keyword evidence="2" id="KW-0862">Zinc</keyword>
<accession>A0A0K8MY26</accession>
<dbReference type="SUPFAM" id="SSF55486">
    <property type="entry name" value="Metalloproteases ('zincins'), catalytic domain"/>
    <property type="match status" value="1"/>
</dbReference>
<comment type="similarity">
    <text evidence="1">Belongs to the peptidase M32 family.</text>
</comment>
<feature type="binding site" evidence="2">
    <location>
        <position position="268"/>
    </location>
    <ligand>
        <name>Zn(2+)</name>
        <dbReference type="ChEBI" id="CHEBI:29105"/>
        <note>catalytic</note>
    </ligand>
</feature>
<organism evidence="4">
    <name type="scientific">Longilinea arvoryzae</name>
    <dbReference type="NCBI Taxonomy" id="360412"/>
    <lineage>
        <taxon>Bacteria</taxon>
        <taxon>Bacillati</taxon>
        <taxon>Chloroflexota</taxon>
        <taxon>Anaerolineae</taxon>
        <taxon>Anaerolineales</taxon>
        <taxon>Anaerolineaceae</taxon>
        <taxon>Longilinea</taxon>
    </lineage>
</organism>
<keyword evidence="1" id="KW-0482">Metalloprotease</keyword>
<dbReference type="PROSITE" id="PS52034">
    <property type="entry name" value="PEPTIDASE_M32"/>
    <property type="match status" value="1"/>
</dbReference>
<keyword evidence="1" id="KW-0645">Protease</keyword>
<keyword evidence="1 4" id="KW-0121">Carboxypeptidase</keyword>